<dbReference type="GO" id="GO:2001070">
    <property type="term" value="F:starch binding"/>
    <property type="evidence" value="ECO:0007669"/>
    <property type="project" value="InterPro"/>
</dbReference>
<protein>
    <submittedName>
        <fullName evidence="4">Putative secreted protein (Por secretion system target)</fullName>
    </submittedName>
</protein>
<dbReference type="InterPro" id="IPR014756">
    <property type="entry name" value="Ig_E-set"/>
</dbReference>
<dbReference type="PANTHER" id="PTHR48098:SF6">
    <property type="entry name" value="FERRI-BACILLIBACTIN ESTERASE BESA"/>
    <property type="match status" value="1"/>
</dbReference>
<reference evidence="4 5" key="1">
    <citation type="submission" date="2019-03" db="EMBL/GenBank/DDBJ databases">
        <title>Genomic Encyclopedia of Archaeal and Bacterial Type Strains, Phase II (KMG-II): from individual species to whole genera.</title>
        <authorList>
            <person name="Goeker M."/>
        </authorList>
    </citation>
    <scope>NUCLEOTIDE SEQUENCE [LARGE SCALE GENOMIC DNA]</scope>
    <source>
        <strain evidence="4 5">DSM 25687</strain>
    </source>
</reference>
<accession>A0A4R6Q9H2</accession>
<feature type="chain" id="PRO_5020910635" evidence="2">
    <location>
        <begin position="18"/>
        <end position="456"/>
    </location>
</feature>
<dbReference type="InterPro" id="IPR002044">
    <property type="entry name" value="CBM20"/>
</dbReference>
<dbReference type="SUPFAM" id="SSF53474">
    <property type="entry name" value="alpha/beta-Hydrolases"/>
    <property type="match status" value="1"/>
</dbReference>
<dbReference type="SMART" id="SM01065">
    <property type="entry name" value="CBM_2"/>
    <property type="match status" value="1"/>
</dbReference>
<comment type="caution">
    <text evidence="4">The sequence shown here is derived from an EMBL/GenBank/DDBJ whole genome shotgun (WGS) entry which is preliminary data.</text>
</comment>
<dbReference type="InterPro" id="IPR013783">
    <property type="entry name" value="Ig-like_fold"/>
</dbReference>
<keyword evidence="1 2" id="KW-0732">Signal</keyword>
<dbReference type="AlphaFoldDB" id="A0A4R6Q9H2"/>
<name>A0A4R6Q9H2_9FLAO</name>
<dbReference type="EMBL" id="SNXR01000014">
    <property type="protein sequence ID" value="TDP58717.1"/>
    <property type="molecule type" value="Genomic_DNA"/>
</dbReference>
<dbReference type="InterPro" id="IPR026444">
    <property type="entry name" value="Secre_tail"/>
</dbReference>
<dbReference type="OrthoDB" id="9803578at2"/>
<dbReference type="InterPro" id="IPR050583">
    <property type="entry name" value="Mycobacterial_A85_antigen"/>
</dbReference>
<evidence type="ECO:0000313" key="5">
    <source>
        <dbReference type="Proteomes" id="UP000295260"/>
    </source>
</evidence>
<dbReference type="RefSeq" id="WP_133533215.1">
    <property type="nucleotide sequence ID" value="NZ_SNXR01000014.1"/>
</dbReference>
<organism evidence="4 5">
    <name type="scientific">Flavobacterium dankookense</name>
    <dbReference type="NCBI Taxonomy" id="706186"/>
    <lineage>
        <taxon>Bacteria</taxon>
        <taxon>Pseudomonadati</taxon>
        <taxon>Bacteroidota</taxon>
        <taxon>Flavobacteriia</taxon>
        <taxon>Flavobacteriales</taxon>
        <taxon>Flavobacteriaceae</taxon>
        <taxon>Flavobacterium</taxon>
    </lineage>
</organism>
<evidence type="ECO:0000256" key="2">
    <source>
        <dbReference type="SAM" id="SignalP"/>
    </source>
</evidence>
<keyword evidence="5" id="KW-1185">Reference proteome</keyword>
<proteinExistence type="predicted"/>
<dbReference type="SUPFAM" id="SSF81296">
    <property type="entry name" value="E set domains"/>
    <property type="match status" value="1"/>
</dbReference>
<dbReference type="Gene3D" id="2.60.40.10">
    <property type="entry name" value="Immunoglobulins"/>
    <property type="match status" value="1"/>
</dbReference>
<dbReference type="Proteomes" id="UP000295260">
    <property type="component" value="Unassembled WGS sequence"/>
</dbReference>
<dbReference type="Pfam" id="PF00756">
    <property type="entry name" value="Esterase"/>
    <property type="match status" value="1"/>
</dbReference>
<dbReference type="Gene3D" id="3.40.50.1820">
    <property type="entry name" value="alpha/beta hydrolase"/>
    <property type="match status" value="1"/>
</dbReference>
<feature type="signal peptide" evidence="2">
    <location>
        <begin position="1"/>
        <end position="17"/>
    </location>
</feature>
<evidence type="ECO:0000313" key="4">
    <source>
        <dbReference type="EMBL" id="TDP58717.1"/>
    </source>
</evidence>
<dbReference type="InterPro" id="IPR000801">
    <property type="entry name" value="Esterase-like"/>
</dbReference>
<gene>
    <name evidence="4" type="ORF">BC748_1947</name>
</gene>
<dbReference type="InterPro" id="IPR029058">
    <property type="entry name" value="AB_hydrolase_fold"/>
</dbReference>
<dbReference type="NCBIfam" id="TIGR04183">
    <property type="entry name" value="Por_Secre_tail"/>
    <property type="match status" value="1"/>
</dbReference>
<dbReference type="PROSITE" id="PS51166">
    <property type="entry name" value="CBM20"/>
    <property type="match status" value="1"/>
</dbReference>
<dbReference type="PANTHER" id="PTHR48098">
    <property type="entry name" value="ENTEROCHELIN ESTERASE-RELATED"/>
    <property type="match status" value="1"/>
</dbReference>
<evidence type="ECO:0000256" key="1">
    <source>
        <dbReference type="ARBA" id="ARBA00022729"/>
    </source>
</evidence>
<evidence type="ECO:0000259" key="3">
    <source>
        <dbReference type="PROSITE" id="PS51166"/>
    </source>
</evidence>
<feature type="domain" description="CBM20" evidence="3">
    <location>
        <begin position="13"/>
        <end position="117"/>
    </location>
</feature>
<sequence length="456" mass="50732">MKTIQFLCFLFILTTNAQVTLRITSLPANTPNNSTIYLAGSVNNWNEANPQFIMQPDGLGVLQITIPEGNGQVSYKFTRGSWTSVEGNANGGFLPNRSFTFTGSPQTINVTIQSWEDISGSGSNSTAASNVQILDSNFFIPQLNRNRKIWLYLPPDYFTSTKTYPVLYMQDGQNLFDNATSFSGEWQIDETLNSLHSQGDFGAIVVGIENDGSNRLNEYSPWNNPNYGGGEGEEYIQFISETLKPYIDTNFRTKTQPQFNALIGSSMGALISTFGAVEYPEFFNKIGSFSPAYWFALNDLNNHISTTTNDVDNLKIYFVCGQNESSSMVSNVNTIKNTFLSKGVLNGNLFTKFDSYGTHTESYWKGEFSACYQWLFAGENLAINTFDDAAFQLYQAGQNKFFCSGLYQDTSVDIYSLTGQKIASQTVSNGLNLISEALSKGIYIIKLKDKVVKFIK</sequence>